<accession>A0ABY5KPU8</accession>
<dbReference type="InterPro" id="IPR025159">
    <property type="entry name" value="AbiEi_N"/>
</dbReference>
<dbReference type="RefSeq" id="WP_227576912.1">
    <property type="nucleotide sequence ID" value="NZ_CP101987.1"/>
</dbReference>
<evidence type="ECO:0000313" key="3">
    <source>
        <dbReference type="Proteomes" id="UP001316384"/>
    </source>
</evidence>
<dbReference type="Proteomes" id="UP001316384">
    <property type="component" value="Chromosome"/>
</dbReference>
<evidence type="ECO:0000313" key="2">
    <source>
        <dbReference type="EMBL" id="UUI71878.1"/>
    </source>
</evidence>
<reference evidence="2 3" key="1">
    <citation type="submission" date="2022-07" db="EMBL/GenBank/DDBJ databases">
        <title>Novel species in genus cellulomonas.</title>
        <authorList>
            <person name="Ye L."/>
        </authorList>
    </citation>
    <scope>NUCLEOTIDE SEQUENCE [LARGE SCALE GENOMIC DNA]</scope>
    <source>
        <strain evidence="3">zg-B89</strain>
    </source>
</reference>
<sequence length="320" mass="34660">MGVVTLPGLTRLSPSVTALVVRQDGVATTAQLALGGVGPSVVARRVRAGHWQRVFRGVVVLQSGPLAWRQLARAALLAAGPGAALSHRSAGVVHGFVATPGPRVVVSVPAHRAVRPQPGLDVRRRRVMPRSGGRLRSVCREATVLDLVQEAPDEDAAVGVVCDAVRAGALPSRVVAELDARPWQRHRALVVAVLGDPDARVESPLEHRYDRVERTHGLPRSRGQVRQVVDGRWVRADRVFEGRGVRVELDGQLAHPHGRTDRDVWRDNAVLVERAELTLRYRWRHVVSTPCETARQVATALRSRGWHGTVTACGPGCTAT</sequence>
<dbReference type="Pfam" id="PF13338">
    <property type="entry name" value="AbiEi_4"/>
    <property type="match status" value="1"/>
</dbReference>
<gene>
    <name evidence="2" type="ORF">NP048_19160</name>
</gene>
<name>A0ABY5KPU8_9CELL</name>
<protein>
    <submittedName>
        <fullName evidence="2">Type IV toxin-antitoxin system AbiEi family antitoxin domain-containing protein</fullName>
    </submittedName>
</protein>
<evidence type="ECO:0000259" key="1">
    <source>
        <dbReference type="Pfam" id="PF13338"/>
    </source>
</evidence>
<dbReference type="EMBL" id="CP101987">
    <property type="protein sequence ID" value="UUI71878.1"/>
    <property type="molecule type" value="Genomic_DNA"/>
</dbReference>
<keyword evidence="3" id="KW-1185">Reference proteome</keyword>
<feature type="domain" description="AbiEi antitoxin N-terminal" evidence="1">
    <location>
        <begin position="18"/>
        <end position="61"/>
    </location>
</feature>
<proteinExistence type="predicted"/>
<organism evidence="2 3">
    <name type="scientific">Cellulomonas xiejunii</name>
    <dbReference type="NCBI Taxonomy" id="2968083"/>
    <lineage>
        <taxon>Bacteria</taxon>
        <taxon>Bacillati</taxon>
        <taxon>Actinomycetota</taxon>
        <taxon>Actinomycetes</taxon>
        <taxon>Micrococcales</taxon>
        <taxon>Cellulomonadaceae</taxon>
        <taxon>Cellulomonas</taxon>
    </lineage>
</organism>